<accession>A0A5B7SX18</accession>
<dbReference type="RefSeq" id="WP_138854166.1">
    <property type="nucleotide sequence ID" value="NZ_CP040710.1"/>
</dbReference>
<evidence type="ECO:0000256" key="1">
    <source>
        <dbReference type="SAM" id="Phobius"/>
    </source>
</evidence>
<dbReference type="Proteomes" id="UP000310017">
    <property type="component" value="Chromosome"/>
</dbReference>
<dbReference type="KEGG" id="asag:FGM00_17525"/>
<keyword evidence="1" id="KW-1133">Transmembrane helix</keyword>
<evidence type="ECO:0000313" key="3">
    <source>
        <dbReference type="Proteomes" id="UP000310017"/>
    </source>
</evidence>
<protein>
    <submittedName>
        <fullName evidence="2">Uncharacterized protein</fullName>
    </submittedName>
</protein>
<feature type="transmembrane region" description="Helical" evidence="1">
    <location>
        <begin position="40"/>
        <end position="62"/>
    </location>
</feature>
<keyword evidence="1" id="KW-0812">Transmembrane</keyword>
<feature type="transmembrane region" description="Helical" evidence="1">
    <location>
        <begin position="69"/>
        <end position="92"/>
    </location>
</feature>
<feature type="transmembrane region" description="Helical" evidence="1">
    <location>
        <begin position="7"/>
        <end position="28"/>
    </location>
</feature>
<sequence length="134" mass="15439">MPKINPVVSFLLILLVALAGIFFTHITLLERFDEPKYGNLIQTSYLVNAALAAFIYLFLFIFQKKLKNYIGYLFIGGSFIKFTVFFILFYPVYRSDGEMDKLEFAAFFVPYAICLVIETVFTAKMLKKLDNNAL</sequence>
<keyword evidence="1" id="KW-0472">Membrane</keyword>
<name>A0A5B7SX18_9FLAO</name>
<feature type="transmembrane region" description="Helical" evidence="1">
    <location>
        <begin position="104"/>
        <end position="123"/>
    </location>
</feature>
<reference evidence="2 3" key="1">
    <citation type="submission" date="2019-05" db="EMBL/GenBank/DDBJ databases">
        <title>Genome sequencing of F202Z8.</title>
        <authorList>
            <person name="Kwon Y.M."/>
        </authorList>
    </citation>
    <scope>NUCLEOTIDE SEQUENCE [LARGE SCALE GENOMIC DNA]</scope>
    <source>
        <strain evidence="2 3">F202Z8</strain>
    </source>
</reference>
<organism evidence="2 3">
    <name type="scientific">Aggregatimonas sangjinii</name>
    <dbReference type="NCBI Taxonomy" id="2583587"/>
    <lineage>
        <taxon>Bacteria</taxon>
        <taxon>Pseudomonadati</taxon>
        <taxon>Bacteroidota</taxon>
        <taxon>Flavobacteriia</taxon>
        <taxon>Flavobacteriales</taxon>
        <taxon>Flavobacteriaceae</taxon>
        <taxon>Aggregatimonas</taxon>
    </lineage>
</organism>
<dbReference type="OrthoDB" id="1451982at2"/>
<gene>
    <name evidence="2" type="ORF">FGM00_17525</name>
</gene>
<keyword evidence="3" id="KW-1185">Reference proteome</keyword>
<dbReference type="AlphaFoldDB" id="A0A5B7SX18"/>
<proteinExistence type="predicted"/>
<dbReference type="EMBL" id="CP040710">
    <property type="protein sequence ID" value="QCX01829.1"/>
    <property type="molecule type" value="Genomic_DNA"/>
</dbReference>
<evidence type="ECO:0000313" key="2">
    <source>
        <dbReference type="EMBL" id="QCX01829.1"/>
    </source>
</evidence>